<dbReference type="Proteomes" id="UP000070121">
    <property type="component" value="Unassembled WGS sequence"/>
</dbReference>
<reference evidence="1 2" key="1">
    <citation type="submission" date="2014-02" db="EMBL/GenBank/DDBJ databases">
        <title>The genome sequence of Colletotrichum salicis CBS 607.94.</title>
        <authorList>
            <person name="Baroncelli R."/>
            <person name="Thon M.R."/>
        </authorList>
    </citation>
    <scope>NUCLEOTIDE SEQUENCE [LARGE SCALE GENOMIC DNA]</scope>
    <source>
        <strain evidence="1 2">CBS 607.94</strain>
    </source>
</reference>
<proteinExistence type="predicted"/>
<keyword evidence="2" id="KW-1185">Reference proteome</keyword>
<sequence length="157" mass="17590">MFNSRKMASGSPRICLGSCKACLTTNRTSPCPTFKLLSQHFSRRFKFSAQWTLQHARKRPSRTRTAAISATTDQMRLVTKLWELAGLAAWYIPKRAVNSTLSSRKVGSKLPPASQPICRKSQRRYPLTGRTCPSKSLCRRATFLTPWPSLHLPAPAA</sequence>
<dbReference type="EMBL" id="JFFI01000064">
    <property type="protein sequence ID" value="KXH69520.1"/>
    <property type="molecule type" value="Genomic_DNA"/>
</dbReference>
<name>A0A135V9V3_9PEZI</name>
<organism evidence="1 2">
    <name type="scientific">Colletotrichum salicis</name>
    <dbReference type="NCBI Taxonomy" id="1209931"/>
    <lineage>
        <taxon>Eukaryota</taxon>
        <taxon>Fungi</taxon>
        <taxon>Dikarya</taxon>
        <taxon>Ascomycota</taxon>
        <taxon>Pezizomycotina</taxon>
        <taxon>Sordariomycetes</taxon>
        <taxon>Hypocreomycetidae</taxon>
        <taxon>Glomerellales</taxon>
        <taxon>Glomerellaceae</taxon>
        <taxon>Colletotrichum</taxon>
        <taxon>Colletotrichum acutatum species complex</taxon>
    </lineage>
</organism>
<accession>A0A135V9V3</accession>
<evidence type="ECO:0000313" key="1">
    <source>
        <dbReference type="EMBL" id="KXH69520.1"/>
    </source>
</evidence>
<evidence type="ECO:0000313" key="2">
    <source>
        <dbReference type="Proteomes" id="UP000070121"/>
    </source>
</evidence>
<comment type="caution">
    <text evidence="1">The sequence shown here is derived from an EMBL/GenBank/DDBJ whole genome shotgun (WGS) entry which is preliminary data.</text>
</comment>
<dbReference type="AlphaFoldDB" id="A0A135V9V3"/>
<gene>
    <name evidence="1" type="ORF">CSAL01_01542</name>
</gene>
<protein>
    <submittedName>
        <fullName evidence="1">Uncharacterized protein</fullName>
    </submittedName>
</protein>